<dbReference type="Pfam" id="PF06764">
    <property type="entry name" value="DUF1223"/>
    <property type="match status" value="1"/>
</dbReference>
<comment type="caution">
    <text evidence="2">The sequence shown here is derived from an EMBL/GenBank/DDBJ whole genome shotgun (WGS) entry which is preliminary data.</text>
</comment>
<evidence type="ECO:0000256" key="1">
    <source>
        <dbReference type="SAM" id="SignalP"/>
    </source>
</evidence>
<dbReference type="Proteomes" id="UP000318509">
    <property type="component" value="Unassembled WGS sequence"/>
</dbReference>
<dbReference type="PANTHER" id="PTHR36057:SF1">
    <property type="entry name" value="LIPOPROTEIN LIPID ATTACHMENT SITE-LIKE PROTEIN, PUTATIVE (DUF1223)-RELATED"/>
    <property type="match status" value="1"/>
</dbReference>
<dbReference type="InterPro" id="IPR036249">
    <property type="entry name" value="Thioredoxin-like_sf"/>
</dbReference>
<reference evidence="2 3" key="1">
    <citation type="journal article" date="2019" name="Nat. Microbiol.">
        <title>Mediterranean grassland soil C-N compound turnover is dependent on rainfall and depth, and is mediated by genomically divergent microorganisms.</title>
        <authorList>
            <person name="Diamond S."/>
            <person name="Andeer P.F."/>
            <person name="Li Z."/>
            <person name="Crits-Christoph A."/>
            <person name="Burstein D."/>
            <person name="Anantharaman K."/>
            <person name="Lane K.R."/>
            <person name="Thomas B.C."/>
            <person name="Pan C."/>
            <person name="Northen T.R."/>
            <person name="Banfield J.F."/>
        </authorList>
    </citation>
    <scope>NUCLEOTIDE SEQUENCE [LARGE SCALE GENOMIC DNA]</scope>
    <source>
        <strain evidence="2">NP_3</strain>
    </source>
</reference>
<gene>
    <name evidence="2" type="ORF">E6H00_01865</name>
</gene>
<evidence type="ECO:0000313" key="2">
    <source>
        <dbReference type="EMBL" id="TMI93053.1"/>
    </source>
</evidence>
<dbReference type="EMBL" id="VBAK01000041">
    <property type="protein sequence ID" value="TMI93053.1"/>
    <property type="molecule type" value="Genomic_DNA"/>
</dbReference>
<dbReference type="PANTHER" id="PTHR36057">
    <property type="match status" value="1"/>
</dbReference>
<dbReference type="SUPFAM" id="SSF52833">
    <property type="entry name" value="Thioredoxin-like"/>
    <property type="match status" value="1"/>
</dbReference>
<proteinExistence type="predicted"/>
<dbReference type="AlphaFoldDB" id="A0A537KB91"/>
<dbReference type="PROSITE" id="PS51257">
    <property type="entry name" value="PROKAR_LIPOPROTEIN"/>
    <property type="match status" value="1"/>
</dbReference>
<protein>
    <submittedName>
        <fullName evidence="2">DUF1223 domain-containing protein</fullName>
    </submittedName>
</protein>
<name>A0A537KB91_9BACT</name>
<dbReference type="InterPro" id="IPR010634">
    <property type="entry name" value="DUF1223"/>
</dbReference>
<feature type="signal peptide" evidence="1">
    <location>
        <begin position="1"/>
        <end position="23"/>
    </location>
</feature>
<feature type="chain" id="PRO_5022065244" evidence="1">
    <location>
        <begin position="24"/>
        <end position="245"/>
    </location>
</feature>
<accession>A0A537KB91</accession>
<sequence>MMRPIRQCLLLGATLGCALATHAQPRPVVVELFTSQGCSSCPPADAYVGQLSRQSDVIALAFHVDYWDDLGWRDRFALPQSAERQNIYARNLHRSSVYTPQLVVDGQVDSLRDPQAVARALSERRDGVPVTVTVRDAQVRVELGAHPGAPNSDVVLVTYLRHAVSAIGRGENAGRNLEEFNIVRGIRTLGTWKGEVRGFDVPVSALPPDATDVAVLVQPHRQAPIIGAAAHALRSSGVTVRAAPP</sequence>
<evidence type="ECO:0000313" key="3">
    <source>
        <dbReference type="Proteomes" id="UP000318509"/>
    </source>
</evidence>
<organism evidence="2 3">
    <name type="scientific">Candidatus Segetimicrobium genomatis</name>
    <dbReference type="NCBI Taxonomy" id="2569760"/>
    <lineage>
        <taxon>Bacteria</taxon>
        <taxon>Bacillati</taxon>
        <taxon>Candidatus Sysuimicrobiota</taxon>
        <taxon>Candidatus Sysuimicrobiia</taxon>
        <taxon>Candidatus Sysuimicrobiales</taxon>
        <taxon>Candidatus Segetimicrobiaceae</taxon>
        <taxon>Candidatus Segetimicrobium</taxon>
    </lineage>
</organism>
<keyword evidence="1" id="KW-0732">Signal</keyword>